<keyword evidence="1" id="KW-0472">Membrane</keyword>
<proteinExistence type="predicted"/>
<gene>
    <name evidence="2" type="ORF">QYS47_34895</name>
</gene>
<name>A0AA51ZVY6_9BACT</name>
<dbReference type="KEGG" id="marp:QYS47_34895"/>
<keyword evidence="1" id="KW-1133">Transmembrane helix</keyword>
<evidence type="ECO:0000256" key="1">
    <source>
        <dbReference type="SAM" id="Phobius"/>
    </source>
</evidence>
<dbReference type="Proteomes" id="UP001232019">
    <property type="component" value="Chromosome"/>
</dbReference>
<organism evidence="2">
    <name type="scientific">Marivirga arenosa</name>
    <dbReference type="NCBI Taxonomy" id="3059076"/>
    <lineage>
        <taxon>Bacteria</taxon>
        <taxon>Pseudomonadati</taxon>
        <taxon>Bacteroidota</taxon>
        <taxon>Cytophagia</taxon>
        <taxon>Cytophagales</taxon>
        <taxon>Marivirgaceae</taxon>
        <taxon>Marivirga</taxon>
    </lineage>
</organism>
<accession>A0AA51ZVY6</accession>
<reference evidence="2" key="1">
    <citation type="submission" date="2023-08" db="EMBL/GenBank/DDBJ databases">
        <title>Comparative genomics and taxonomic characterization of three novel marine species of genus Marivirga.</title>
        <authorList>
            <person name="Muhammad N."/>
            <person name="Kim S.-G."/>
        </authorList>
    </citation>
    <scope>NUCLEOTIDE SEQUENCE</scope>
    <source>
        <strain evidence="2">BKB1-2</strain>
    </source>
</reference>
<evidence type="ECO:0000313" key="2">
    <source>
        <dbReference type="EMBL" id="WNB17763.1"/>
    </source>
</evidence>
<keyword evidence="1" id="KW-0812">Transmembrane</keyword>
<dbReference type="AlphaFoldDB" id="A0AA51ZVY6"/>
<dbReference type="EMBL" id="CP129968">
    <property type="protein sequence ID" value="WNB17763.1"/>
    <property type="molecule type" value="Genomic_DNA"/>
</dbReference>
<sequence>MKALGIGAITLVLLVIGFFWMLRQAFGPIERSGELELSDELTLQYQEMYNADFADVFYDVTFELPNSKGELFEIGRATFNNENWESEVQFVESNNCLIFIVQDIGSLAKVIVVNPERTFSIERTFDPQKLRDDPIWQAGNFENPVHLYYGSSSVTSVSNDSIQVDFEYRTGYNEPIIFWNQKLNYRLETAPLRILTTKAYQPTEK</sequence>
<dbReference type="RefSeq" id="WP_322347263.1">
    <property type="nucleotide sequence ID" value="NZ_CP129968.2"/>
</dbReference>
<feature type="transmembrane region" description="Helical" evidence="1">
    <location>
        <begin position="6"/>
        <end position="22"/>
    </location>
</feature>
<protein>
    <submittedName>
        <fullName evidence="2">Uncharacterized protein</fullName>
    </submittedName>
</protein>